<evidence type="ECO:0000256" key="1">
    <source>
        <dbReference type="SAM" id="MobiDB-lite"/>
    </source>
</evidence>
<dbReference type="Gene3D" id="2.80.10.50">
    <property type="match status" value="1"/>
</dbReference>
<evidence type="ECO:0000313" key="3">
    <source>
        <dbReference type="Proteomes" id="UP000626109"/>
    </source>
</evidence>
<dbReference type="AlphaFoldDB" id="A0A813IM00"/>
<protein>
    <submittedName>
        <fullName evidence="2">Uncharacterized protein</fullName>
    </submittedName>
</protein>
<organism evidence="2 3">
    <name type="scientific">Polarella glacialis</name>
    <name type="common">Dinoflagellate</name>
    <dbReference type="NCBI Taxonomy" id="89957"/>
    <lineage>
        <taxon>Eukaryota</taxon>
        <taxon>Sar</taxon>
        <taxon>Alveolata</taxon>
        <taxon>Dinophyceae</taxon>
        <taxon>Suessiales</taxon>
        <taxon>Suessiaceae</taxon>
        <taxon>Polarella</taxon>
    </lineage>
</organism>
<dbReference type="EMBL" id="CAJNNW010011357">
    <property type="protein sequence ID" value="CAE8653075.1"/>
    <property type="molecule type" value="Genomic_DNA"/>
</dbReference>
<accession>A0A813IM00</accession>
<reference evidence="2" key="1">
    <citation type="submission" date="2021-02" db="EMBL/GenBank/DDBJ databases">
        <authorList>
            <person name="Dougan E. K."/>
            <person name="Rhodes N."/>
            <person name="Thang M."/>
            <person name="Chan C."/>
        </authorList>
    </citation>
    <scope>NUCLEOTIDE SEQUENCE</scope>
</reference>
<name>A0A813IM00_POLGL</name>
<feature type="region of interest" description="Disordered" evidence="1">
    <location>
        <begin position="554"/>
        <end position="584"/>
    </location>
</feature>
<evidence type="ECO:0000313" key="2">
    <source>
        <dbReference type="EMBL" id="CAE8653075.1"/>
    </source>
</evidence>
<sequence>MEFHMAVRLCRPPGVLLEPDLEPEVRMAEGSQGRLLLDKPGNYIPRAARVIPNRWVIPSQHELIFFVAATSQTDTVQVLIRWGTSLKGLAVIVNAHGKGARAVLEPKMYGEVQWGLATIPMLYAAALPNPVNGYISYEKAAWGALKVNTKFKDCLEDGTTFLKIRLEHHSPSRVARAGWWMKKATKMAGAKGYAGIDPQVLALQAQAHVAWQFACRELLLDSGWAAALRSANVGWVSLMGFESNNVFHDDFEAQGAHWHVGIDTDSSCTEGWSKRDYPPHLYFDTSGLHDVSGKRGLPFPGCNPQVVGAPGGIEVLEAFATFLRPDGGCDFCPVIALSSCLALQLLQVCQGWQANGYWAQMRLSNAVAKHENLWAVEHVGGDRFALSSCACGLYLHVGLGNSQDWAVGMSSSRSEGSLWTLEGDHLTGPIRLKSCHAGLYLHVKHSWKDLAASGREEQVFCLSPDAEHDGSRWQLQAVHAKLLPLVGSSYSVVAADTKADDGSFGLTIIKNGTPWRSVFTHDDFAKGTLQWRIRWMQDGACKTGVILYDPLTGEERSSSEGLGSGSSKAPSNKAMESTEHTPRSDGITYLLSSLLAPTQFLQVRQDWQAHGNGQQMRLGSDSAKHESLWEMEYVGEGRLALRGCACGHYLHVRKTWSKIANSQDWAVFMLDKRSDSEGSWWTLEGDHLTGPIRLKSCRAGLYLHVKHSWEDLAASGREEQVFCLSSEAEHDGSNWHVMSQEVPRLSGA</sequence>
<dbReference type="Proteomes" id="UP000626109">
    <property type="component" value="Unassembled WGS sequence"/>
</dbReference>
<comment type="caution">
    <text evidence="2">The sequence shown here is derived from an EMBL/GenBank/DDBJ whole genome shotgun (WGS) entry which is preliminary data.</text>
</comment>
<gene>
    <name evidence="2" type="ORF">PGLA2088_LOCUS10148</name>
</gene>
<proteinExistence type="predicted"/>